<reference evidence="3 4" key="1">
    <citation type="submission" date="2016-08" db="EMBL/GenBank/DDBJ databases">
        <authorList>
            <person name="Seilhamer J.J."/>
        </authorList>
    </citation>
    <scope>NUCLEOTIDE SEQUENCE [LARGE SCALE GENOMIC DNA]</scope>
    <source>
        <strain evidence="3 4">NML150140-1</strain>
    </source>
</reference>
<evidence type="ECO:0000259" key="2">
    <source>
        <dbReference type="Pfam" id="PF13556"/>
    </source>
</evidence>
<dbReference type="InterPro" id="IPR042070">
    <property type="entry name" value="PucR_C-HTH_sf"/>
</dbReference>
<dbReference type="AlphaFoldDB" id="A0A1E3U879"/>
<dbReference type="InterPro" id="IPR008599">
    <property type="entry name" value="Diacid_rec"/>
</dbReference>
<proteinExistence type="predicted"/>
<dbReference type="OrthoDB" id="212459at2"/>
<sequence>MDNVLAGKLIDRISNFTDYNVNIMDENGILVASRMKERIGSFHEVAFDIINGTEDIVMVDMDNPENGVKAGVNMAIYTNKKKVGVIGVTGSPDTVLAVAKIIKMSVEVMMEYEMYKYESLKKYNLREQLMHLIFYNDNYEREDLSKYFKALNLDEEILRIPILIQMENSSAHMKKVKEIMDGNIFLSRQDIGDITKEGFIFFFKGIDYDIKDVMQDYKYLIGECLSPLLQYIRSCHLVYNVYVGPIQNDIIYYRQAYLDCMWMQKNMGNSENKSFYFYDYMIRYMESRVPVSEFNAIFYTLKKELGKKFEDNYIETMEALIEKDYNLAKAGNMLHIHKNTLVYRLDKIREMLNMNPLVNNMEREFMECFYYYLIRK</sequence>
<gene>
    <name evidence="3" type="ORF">BEI59_31050</name>
</gene>
<dbReference type="RefSeq" id="WP_069432282.1">
    <property type="nucleotide sequence ID" value="NZ_MEHA01000036.1"/>
</dbReference>
<feature type="domain" description="PucR C-terminal helix-turn-helix" evidence="2">
    <location>
        <begin position="314"/>
        <end position="356"/>
    </location>
</feature>
<dbReference type="InterPro" id="IPR051448">
    <property type="entry name" value="CdaR-like_regulators"/>
</dbReference>
<dbReference type="Gene3D" id="1.10.10.2840">
    <property type="entry name" value="PucR C-terminal helix-turn-helix domain"/>
    <property type="match status" value="1"/>
</dbReference>
<accession>A0A1E3U879</accession>
<dbReference type="Pfam" id="PF13556">
    <property type="entry name" value="HTH_30"/>
    <property type="match status" value="1"/>
</dbReference>
<evidence type="ECO:0000259" key="1">
    <source>
        <dbReference type="Pfam" id="PF05651"/>
    </source>
</evidence>
<protein>
    <recommendedName>
        <fullName evidence="5">Carbohydrate diacid regulator</fullName>
    </recommendedName>
</protein>
<evidence type="ECO:0000313" key="4">
    <source>
        <dbReference type="Proteomes" id="UP000094271"/>
    </source>
</evidence>
<dbReference type="Proteomes" id="UP000094271">
    <property type="component" value="Unassembled WGS sequence"/>
</dbReference>
<name>A0A1E3U879_9FIRM</name>
<dbReference type="PANTHER" id="PTHR33744:SF15">
    <property type="entry name" value="CARBOHYDRATE DIACID REGULATOR"/>
    <property type="match status" value="1"/>
</dbReference>
<evidence type="ECO:0008006" key="5">
    <source>
        <dbReference type="Google" id="ProtNLM"/>
    </source>
</evidence>
<evidence type="ECO:0000313" key="3">
    <source>
        <dbReference type="EMBL" id="ODR43015.1"/>
    </source>
</evidence>
<dbReference type="EMBL" id="MEHA01000036">
    <property type="protein sequence ID" value="ODR43015.1"/>
    <property type="molecule type" value="Genomic_DNA"/>
</dbReference>
<feature type="domain" description="Putative sugar diacid recognition" evidence="1">
    <location>
        <begin position="2"/>
        <end position="130"/>
    </location>
</feature>
<dbReference type="PANTHER" id="PTHR33744">
    <property type="entry name" value="CARBOHYDRATE DIACID REGULATOR"/>
    <property type="match status" value="1"/>
</dbReference>
<comment type="caution">
    <text evidence="3">The sequence shown here is derived from an EMBL/GenBank/DDBJ whole genome shotgun (WGS) entry which is preliminary data.</text>
</comment>
<dbReference type="Pfam" id="PF05651">
    <property type="entry name" value="Diacid_rec"/>
    <property type="match status" value="1"/>
</dbReference>
<organism evidence="3 4">
    <name type="scientific">Eisenbergiella tayi</name>
    <dbReference type="NCBI Taxonomy" id="1432052"/>
    <lineage>
        <taxon>Bacteria</taxon>
        <taxon>Bacillati</taxon>
        <taxon>Bacillota</taxon>
        <taxon>Clostridia</taxon>
        <taxon>Lachnospirales</taxon>
        <taxon>Lachnospiraceae</taxon>
        <taxon>Eisenbergiella</taxon>
    </lineage>
</organism>
<dbReference type="InterPro" id="IPR025736">
    <property type="entry name" value="PucR_C-HTH_dom"/>
</dbReference>